<reference evidence="1 2" key="1">
    <citation type="submission" date="2020-08" db="EMBL/GenBank/DDBJ databases">
        <title>Genomic Encyclopedia of Type Strains, Phase IV (KMG-IV): sequencing the most valuable type-strain genomes for metagenomic binning, comparative biology and taxonomic classification.</title>
        <authorList>
            <person name="Goeker M."/>
        </authorList>
    </citation>
    <scope>NUCLEOTIDE SEQUENCE [LARGE SCALE GENOMIC DNA]</scope>
    <source>
        <strain evidence="1 2">DSM 26723</strain>
    </source>
</reference>
<dbReference type="Proteomes" id="UP000588068">
    <property type="component" value="Unassembled WGS sequence"/>
</dbReference>
<keyword evidence="2" id="KW-1185">Reference proteome</keyword>
<evidence type="ECO:0000313" key="1">
    <source>
        <dbReference type="EMBL" id="MBB6093788.1"/>
    </source>
</evidence>
<evidence type="ECO:0000313" key="2">
    <source>
        <dbReference type="Proteomes" id="UP000588068"/>
    </source>
</evidence>
<organism evidence="1 2">
    <name type="scientific">Povalibacter uvarum</name>
    <dbReference type="NCBI Taxonomy" id="732238"/>
    <lineage>
        <taxon>Bacteria</taxon>
        <taxon>Pseudomonadati</taxon>
        <taxon>Pseudomonadota</taxon>
        <taxon>Gammaproteobacteria</taxon>
        <taxon>Steroidobacterales</taxon>
        <taxon>Steroidobacteraceae</taxon>
        <taxon>Povalibacter</taxon>
    </lineage>
</organism>
<comment type="caution">
    <text evidence="1">The sequence shown here is derived from an EMBL/GenBank/DDBJ whole genome shotgun (WGS) entry which is preliminary data.</text>
</comment>
<dbReference type="AlphaFoldDB" id="A0A841HNR9"/>
<dbReference type="EMBL" id="JACHHZ010000003">
    <property type="protein sequence ID" value="MBB6093788.1"/>
    <property type="molecule type" value="Genomic_DNA"/>
</dbReference>
<sequence length="79" mass="8988">MRTLVNLLNDDRGYVRIFAEQSGFGYEKSPHAATPYQDLFDRMSGYDSVESAMAAAQFQLQAVSEGRPSRTRRRRVSAR</sequence>
<accession>A0A841HNR9</accession>
<proteinExistence type="predicted"/>
<gene>
    <name evidence="1" type="ORF">HNQ60_002669</name>
</gene>
<protein>
    <submittedName>
        <fullName evidence="1">Uncharacterized protein</fullName>
    </submittedName>
</protein>
<name>A0A841HNR9_9GAMM</name>